<reference evidence="1" key="1">
    <citation type="submission" date="2010-07" db="EMBL/GenBank/DDBJ databases">
        <authorList>
            <consortium name="CONSOLIDER consortium CSD2007-00005"/>
            <person name="Guazzaroni M.-E."/>
            <person name="Richter M."/>
            <person name="Garcia-Salamanca A."/>
            <person name="Yarza P."/>
            <person name="Ferrer M."/>
        </authorList>
    </citation>
    <scope>NUCLEOTIDE SEQUENCE</scope>
</reference>
<accession>D9PIF3</accession>
<proteinExistence type="predicted"/>
<sequence>MCYAIDMGKTMKTEKIETIKKRYHREWLLIAVDKIDEATTTPISGKLITHSPHRDEVYTKLMALKKRQDILVEYSEDKLPRGFAAAF</sequence>
<dbReference type="AlphaFoldDB" id="D9PIF3"/>
<organism evidence="1">
    <name type="scientific">sediment metagenome</name>
    <dbReference type="NCBI Taxonomy" id="749907"/>
    <lineage>
        <taxon>unclassified sequences</taxon>
        <taxon>metagenomes</taxon>
        <taxon>ecological metagenomes</taxon>
    </lineage>
</organism>
<comment type="caution">
    <text evidence="1">The sequence shown here is derived from an EMBL/GenBank/DDBJ whole genome shotgun (WGS) entry which is preliminary data.</text>
</comment>
<evidence type="ECO:0000313" key="1">
    <source>
        <dbReference type="EMBL" id="EFK96659.1"/>
    </source>
</evidence>
<reference evidence="1" key="2">
    <citation type="journal article" date="2011" name="Microb. Ecol.">
        <title>Taxonomic and Functional Metagenomic Profiling of the Microbial Community in the Anoxic Sediment of a Sub-saline Shallow Lake (Laguna de Carrizo, Central Spain).</title>
        <authorList>
            <person name="Ferrer M."/>
            <person name="Guazzaroni M.E."/>
            <person name="Richter M."/>
            <person name="Garcia-Salamanca A."/>
            <person name="Yarza P."/>
            <person name="Suarez-Suarez A."/>
            <person name="Solano J."/>
            <person name="Alcaide M."/>
            <person name="van Dillewijn P."/>
            <person name="Molina-Henares M.A."/>
            <person name="Lopez-Cortes N."/>
            <person name="Al-Ramahi Y."/>
            <person name="Guerrero C."/>
            <person name="Acosta A."/>
            <person name="de Eugenio L.I."/>
            <person name="Martinez V."/>
            <person name="Marques S."/>
            <person name="Rojo F."/>
            <person name="Santero E."/>
            <person name="Genilloud O."/>
            <person name="Perez-Perez J."/>
            <person name="Rossello-Mora R."/>
            <person name="Ramos J.L."/>
        </authorList>
    </citation>
    <scope>NUCLEOTIDE SEQUENCE</scope>
</reference>
<protein>
    <submittedName>
        <fullName evidence="1">Uncharacterized protein</fullName>
    </submittedName>
</protein>
<name>D9PIF3_9ZZZZ</name>
<dbReference type="EMBL" id="ADZX01000428">
    <property type="protein sequence ID" value="EFK96659.1"/>
    <property type="molecule type" value="Genomic_DNA"/>
</dbReference>
<gene>
    <name evidence="1" type="ORF">LDC_1311</name>
</gene>